<protein>
    <submittedName>
        <fullName evidence="1">Uncharacterized protein</fullName>
    </submittedName>
</protein>
<dbReference type="OrthoDB" id="5945798at2759"/>
<reference evidence="1 2" key="1">
    <citation type="submission" date="2020-09" db="EMBL/GenBank/DDBJ databases">
        <title>De no assembly of potato wild relative species, Solanum commersonii.</title>
        <authorList>
            <person name="Cho K."/>
        </authorList>
    </citation>
    <scope>NUCLEOTIDE SEQUENCE [LARGE SCALE GENOMIC DNA]</scope>
    <source>
        <strain evidence="1">LZ3.2</strain>
        <tissue evidence="1">Leaf</tissue>
    </source>
</reference>
<dbReference type="Proteomes" id="UP000824120">
    <property type="component" value="Chromosome 4"/>
</dbReference>
<organism evidence="1 2">
    <name type="scientific">Solanum commersonii</name>
    <name type="common">Commerson's wild potato</name>
    <name type="synonym">Commerson's nightshade</name>
    <dbReference type="NCBI Taxonomy" id="4109"/>
    <lineage>
        <taxon>Eukaryota</taxon>
        <taxon>Viridiplantae</taxon>
        <taxon>Streptophyta</taxon>
        <taxon>Embryophyta</taxon>
        <taxon>Tracheophyta</taxon>
        <taxon>Spermatophyta</taxon>
        <taxon>Magnoliopsida</taxon>
        <taxon>eudicotyledons</taxon>
        <taxon>Gunneridae</taxon>
        <taxon>Pentapetalae</taxon>
        <taxon>asterids</taxon>
        <taxon>lamiids</taxon>
        <taxon>Solanales</taxon>
        <taxon>Solanaceae</taxon>
        <taxon>Solanoideae</taxon>
        <taxon>Solaneae</taxon>
        <taxon>Solanum</taxon>
    </lineage>
</organism>
<name>A0A9J5ZI20_SOLCO</name>
<accession>A0A9J5ZI20</accession>
<gene>
    <name evidence="1" type="ORF">H5410_023635</name>
</gene>
<dbReference type="EMBL" id="JACXVP010000004">
    <property type="protein sequence ID" value="KAG5612354.1"/>
    <property type="molecule type" value="Genomic_DNA"/>
</dbReference>
<comment type="caution">
    <text evidence="1">The sequence shown here is derived from an EMBL/GenBank/DDBJ whole genome shotgun (WGS) entry which is preliminary data.</text>
</comment>
<proteinExistence type="predicted"/>
<dbReference type="PANTHER" id="PTHR47780:SF1">
    <property type="entry name" value="PROTEIN SET DOMAIN GROUP 41"/>
    <property type="match status" value="1"/>
</dbReference>
<keyword evidence="2" id="KW-1185">Reference proteome</keyword>
<evidence type="ECO:0000313" key="1">
    <source>
        <dbReference type="EMBL" id="KAG5612354.1"/>
    </source>
</evidence>
<evidence type="ECO:0000313" key="2">
    <source>
        <dbReference type="Proteomes" id="UP000824120"/>
    </source>
</evidence>
<sequence>MASGDDFYEDHVMEKLIDCLNDAIDDFLSCNDPKSCCEKLEILLTLDHVNVFLMPNGEKLHQLFRLHPLHHGSLHAYMTLASAYKVSVSELLAVDPEGDEHQTEAFNMSRTSATYALLLAALIVPVSNFWTTAGETLLSLVRSSVWKLLSMGRHIEEFSFSSYQICGKCSLLDRFRYKFADCHDENAEFADVTKNLGFPHRGRWLLESS</sequence>
<dbReference type="AlphaFoldDB" id="A0A9J5ZI20"/>
<dbReference type="PANTHER" id="PTHR47780">
    <property type="entry name" value="PROTEIN SET DOMAIN GROUP 41"/>
    <property type="match status" value="1"/>
</dbReference>